<evidence type="ECO:0000313" key="2">
    <source>
        <dbReference type="EMBL" id="MCI79727.1"/>
    </source>
</evidence>
<dbReference type="AlphaFoldDB" id="A0A392UV71"/>
<reference evidence="2 3" key="1">
    <citation type="journal article" date="2018" name="Front. Plant Sci.">
        <title>Red Clover (Trifolium pratense) and Zigzag Clover (T. medium) - A Picture of Genomic Similarities and Differences.</title>
        <authorList>
            <person name="Dluhosova J."/>
            <person name="Istvanek J."/>
            <person name="Nedelnik J."/>
            <person name="Repkova J."/>
        </authorList>
    </citation>
    <scope>NUCLEOTIDE SEQUENCE [LARGE SCALE GENOMIC DNA]</scope>
    <source>
        <strain evidence="3">cv. 10/8</strain>
        <tissue evidence="2">Leaf</tissue>
    </source>
</reference>
<keyword evidence="3" id="KW-1185">Reference proteome</keyword>
<evidence type="ECO:0000256" key="1">
    <source>
        <dbReference type="SAM" id="Coils"/>
    </source>
</evidence>
<feature type="non-terminal residue" evidence="2">
    <location>
        <position position="42"/>
    </location>
</feature>
<protein>
    <submittedName>
        <fullName evidence="2">Uncharacterized protein</fullName>
    </submittedName>
</protein>
<accession>A0A392UV71</accession>
<dbReference type="EMBL" id="LXQA010980092">
    <property type="protein sequence ID" value="MCI79727.1"/>
    <property type="molecule type" value="Genomic_DNA"/>
</dbReference>
<evidence type="ECO:0000313" key="3">
    <source>
        <dbReference type="Proteomes" id="UP000265520"/>
    </source>
</evidence>
<organism evidence="2 3">
    <name type="scientific">Trifolium medium</name>
    <dbReference type="NCBI Taxonomy" id="97028"/>
    <lineage>
        <taxon>Eukaryota</taxon>
        <taxon>Viridiplantae</taxon>
        <taxon>Streptophyta</taxon>
        <taxon>Embryophyta</taxon>
        <taxon>Tracheophyta</taxon>
        <taxon>Spermatophyta</taxon>
        <taxon>Magnoliopsida</taxon>
        <taxon>eudicotyledons</taxon>
        <taxon>Gunneridae</taxon>
        <taxon>Pentapetalae</taxon>
        <taxon>rosids</taxon>
        <taxon>fabids</taxon>
        <taxon>Fabales</taxon>
        <taxon>Fabaceae</taxon>
        <taxon>Papilionoideae</taxon>
        <taxon>50 kb inversion clade</taxon>
        <taxon>NPAAA clade</taxon>
        <taxon>Hologalegina</taxon>
        <taxon>IRL clade</taxon>
        <taxon>Trifolieae</taxon>
        <taxon>Trifolium</taxon>
    </lineage>
</organism>
<proteinExistence type="predicted"/>
<dbReference type="Proteomes" id="UP000265520">
    <property type="component" value="Unassembled WGS sequence"/>
</dbReference>
<keyword evidence="1" id="KW-0175">Coiled coil</keyword>
<feature type="coiled-coil region" evidence="1">
    <location>
        <begin position="7"/>
        <end position="38"/>
    </location>
</feature>
<name>A0A392UV71_9FABA</name>
<comment type="caution">
    <text evidence="2">The sequence shown here is derived from an EMBL/GenBank/DDBJ whole genome shotgun (WGS) entry which is preliminary data.</text>
</comment>
<sequence length="42" mass="4502">MYVSLEADRAAREVREAKARAEEAIAEAQEAKVVAIAQAKAS</sequence>